<proteinExistence type="predicted"/>
<sequence length="401" mass="46149">MKQSKKGACSSNTQTAKANCLLHNRRNQDTEKVPGYVNKNRSHLNRTIFEDEIIKGKKSIIPLVHAAEKLYTEKTGQKCQKSFAPFREACLHLKEGITDAQLMDFKAKVEKETKWKVIGIWLHEDEGHVNSKYIEGNEEFSVNHHAHVLFSCQDLNTGKAIRADRKKLSKMQDILAEATGMERGNKAAETGRRHRSAMEQRLYAQEQRIEQLEEQASQQWQNVNNADETLKQIQRMNEQEEEERKKIKAQQEQDLKAYNNKKAAKEAFKSVSEGVKGLFGQSSKDKTIKALQSEINALRGEKEALIAKVRDIPKAVNAAVKERLIAESQREINNYRTLYTAATGKRYLIGNEGTEPKEVLNAIRDLNLKYKKECELATNWCKYAKELEEKEERRWGRGLRY</sequence>
<evidence type="ECO:0000313" key="3">
    <source>
        <dbReference type="Proteomes" id="UP000245870"/>
    </source>
</evidence>
<feature type="coiled-coil region" evidence="1">
    <location>
        <begin position="195"/>
        <end position="257"/>
    </location>
</feature>
<organism evidence="2 3">
    <name type="scientific">Hallella colorans</name>
    <dbReference type="NCBI Taxonomy" id="1703337"/>
    <lineage>
        <taxon>Bacteria</taxon>
        <taxon>Pseudomonadati</taxon>
        <taxon>Bacteroidota</taxon>
        <taxon>Bacteroidia</taxon>
        <taxon>Bacteroidales</taxon>
        <taxon>Prevotellaceae</taxon>
        <taxon>Hallella</taxon>
    </lineage>
</organism>
<dbReference type="EMBL" id="QENY01000046">
    <property type="protein sequence ID" value="PVX43381.1"/>
    <property type="molecule type" value="Genomic_DNA"/>
</dbReference>
<dbReference type="RefSeq" id="WP_207773433.1">
    <property type="nucleotide sequence ID" value="NZ_QENY01000046.1"/>
</dbReference>
<keyword evidence="1" id="KW-0175">Coiled coil</keyword>
<name>A0A2U0TIF1_9BACT</name>
<evidence type="ECO:0000256" key="1">
    <source>
        <dbReference type="SAM" id="Coils"/>
    </source>
</evidence>
<accession>A0A2U0TIF1</accession>
<reference evidence="2 3" key="1">
    <citation type="submission" date="2018-05" db="EMBL/GenBank/DDBJ databases">
        <title>Genomic Encyclopedia of Type Strains, Phase IV (KMG-IV): sequencing the most valuable type-strain genomes for metagenomic binning, comparative biology and taxonomic classification.</title>
        <authorList>
            <person name="Goeker M."/>
        </authorList>
    </citation>
    <scope>NUCLEOTIDE SEQUENCE [LARGE SCALE GENOMIC DNA]</scope>
    <source>
        <strain evidence="2 3">DSM 100333</strain>
    </source>
</reference>
<protein>
    <recommendedName>
        <fullName evidence="4">Plasmid recombination enzyme</fullName>
    </recommendedName>
</protein>
<keyword evidence="3" id="KW-1185">Reference proteome</keyword>
<comment type="caution">
    <text evidence="2">The sequence shown here is derived from an EMBL/GenBank/DDBJ whole genome shotgun (WGS) entry which is preliminary data.</text>
</comment>
<evidence type="ECO:0008006" key="4">
    <source>
        <dbReference type="Google" id="ProtNLM"/>
    </source>
</evidence>
<dbReference type="AlphaFoldDB" id="A0A2U0TIF1"/>
<dbReference type="Proteomes" id="UP000245870">
    <property type="component" value="Unassembled WGS sequence"/>
</dbReference>
<gene>
    <name evidence="2" type="ORF">C7379_1463</name>
</gene>
<evidence type="ECO:0000313" key="2">
    <source>
        <dbReference type="EMBL" id="PVX43381.1"/>
    </source>
</evidence>